<dbReference type="SUPFAM" id="SSF53300">
    <property type="entry name" value="vWA-like"/>
    <property type="match status" value="1"/>
</dbReference>
<sequence length="353" mass="39364">MAKMNVWKRLFPVRTHEGAVAQKLDAKSELRRTVLTCLLWEDTFYEKGSDIARRIAVLAAETNPEVVAALAREARDKMQLRHAPLFLVRELARRKGAGTLVAETLEHVIQRADELGEFVALYWKEEKQPLSAGVKRGLARAFTKFDAYQLAKYDRESVVKLRDVLFLCHAKPKDEAQALLWKKLAENTLESPDTWEVALSAGKDKRENFERLLREGQLGGLAALRNLRLMLASGVDPKLIRERLDKGVAQALPFRFVTAARHAPKLEDALEQAMLKGIAALEKLLGSTGLVVDVSGSMNDRLSKKGEITRMDAAAGLAILLREKAEDFAIATFSDACVELPPRRGFALRDAIV</sequence>
<evidence type="ECO:0000256" key="6">
    <source>
        <dbReference type="ARBA" id="ARBA00023274"/>
    </source>
</evidence>
<dbReference type="GO" id="GO:0005737">
    <property type="term" value="C:cytoplasm"/>
    <property type="evidence" value="ECO:0007669"/>
    <property type="project" value="UniProtKB-SubCell"/>
</dbReference>
<dbReference type="SUPFAM" id="SSF140864">
    <property type="entry name" value="TROVE domain-like"/>
    <property type="match status" value="1"/>
</dbReference>
<keyword evidence="6" id="KW-0687">Ribonucleoprotein</keyword>
<dbReference type="Proteomes" id="UP000567293">
    <property type="component" value="Unassembled WGS sequence"/>
</dbReference>
<feature type="non-terminal residue" evidence="8">
    <location>
        <position position="353"/>
    </location>
</feature>
<keyword evidence="4" id="KW-0479">Metal-binding</keyword>
<dbReference type="PANTHER" id="PTHR14202">
    <property type="entry name" value="60 KDA RIBONUCLEOPROTEIN SSA/RO"/>
    <property type="match status" value="1"/>
</dbReference>
<comment type="similarity">
    <text evidence="2">Belongs to the Ro 60 kDa family.</text>
</comment>
<gene>
    <name evidence="8" type="ORF">HRJ53_21540</name>
</gene>
<dbReference type="Pfam" id="PF05731">
    <property type="entry name" value="TROVE"/>
    <property type="match status" value="1"/>
</dbReference>
<keyword evidence="5" id="KW-0694">RNA-binding</keyword>
<evidence type="ECO:0000259" key="7">
    <source>
        <dbReference type="PROSITE" id="PS50988"/>
    </source>
</evidence>
<feature type="domain" description="TROVE" evidence="7">
    <location>
        <begin position="13"/>
        <end position="353"/>
    </location>
</feature>
<dbReference type="InterPro" id="IPR040322">
    <property type="entry name" value="TROVE2"/>
</dbReference>
<dbReference type="InterPro" id="IPR036465">
    <property type="entry name" value="vWFA_dom_sf"/>
</dbReference>
<proteinExistence type="inferred from homology"/>
<evidence type="ECO:0000256" key="3">
    <source>
        <dbReference type="ARBA" id="ARBA00022490"/>
    </source>
</evidence>
<dbReference type="GO" id="GO:0046872">
    <property type="term" value="F:metal ion binding"/>
    <property type="evidence" value="ECO:0007669"/>
    <property type="project" value="UniProtKB-KW"/>
</dbReference>
<dbReference type="PANTHER" id="PTHR14202:SF0">
    <property type="entry name" value="RNA-BINDING PROTEIN RO60"/>
    <property type="match status" value="1"/>
</dbReference>
<dbReference type="AlphaFoldDB" id="A0A7V8NUA8"/>
<evidence type="ECO:0000313" key="9">
    <source>
        <dbReference type="Proteomes" id="UP000567293"/>
    </source>
</evidence>
<dbReference type="PROSITE" id="PS50988">
    <property type="entry name" value="TROVE"/>
    <property type="match status" value="1"/>
</dbReference>
<evidence type="ECO:0000256" key="5">
    <source>
        <dbReference type="ARBA" id="ARBA00022884"/>
    </source>
</evidence>
<comment type="subcellular location">
    <subcellularLocation>
        <location evidence="1">Cytoplasm</location>
    </subcellularLocation>
</comment>
<evidence type="ECO:0000256" key="1">
    <source>
        <dbReference type="ARBA" id="ARBA00004496"/>
    </source>
</evidence>
<accession>A0A7V8NUA8</accession>
<dbReference type="EMBL" id="JACDQQ010002074">
    <property type="protein sequence ID" value="MBA0087577.1"/>
    <property type="molecule type" value="Genomic_DNA"/>
</dbReference>
<reference evidence="8" key="1">
    <citation type="submission" date="2020-06" db="EMBL/GenBank/DDBJ databases">
        <title>Legume-microbial interactions unlock mineral nutrients during tropical forest succession.</title>
        <authorList>
            <person name="Epihov D.Z."/>
        </authorList>
    </citation>
    <scope>NUCLEOTIDE SEQUENCE [LARGE SCALE GENOMIC DNA]</scope>
    <source>
        <strain evidence="8">Pan2503</strain>
    </source>
</reference>
<dbReference type="Gene3D" id="3.40.50.410">
    <property type="entry name" value="von Willebrand factor, type A domain"/>
    <property type="match status" value="1"/>
</dbReference>
<comment type="caution">
    <text evidence="8">The sequence shown here is derived from an EMBL/GenBank/DDBJ whole genome shotgun (WGS) entry which is preliminary data.</text>
</comment>
<evidence type="ECO:0000256" key="2">
    <source>
        <dbReference type="ARBA" id="ARBA00007814"/>
    </source>
</evidence>
<dbReference type="GO" id="GO:0003723">
    <property type="term" value="F:RNA binding"/>
    <property type="evidence" value="ECO:0007669"/>
    <property type="project" value="UniProtKB-KW"/>
</dbReference>
<protein>
    <submittedName>
        <fullName evidence="8">VWA domain-containing protein</fullName>
    </submittedName>
</protein>
<dbReference type="InterPro" id="IPR037214">
    <property type="entry name" value="TROVE_dom_sf"/>
</dbReference>
<organism evidence="8 9">
    <name type="scientific">Candidatus Acidiferrum panamense</name>
    <dbReference type="NCBI Taxonomy" id="2741543"/>
    <lineage>
        <taxon>Bacteria</taxon>
        <taxon>Pseudomonadati</taxon>
        <taxon>Acidobacteriota</taxon>
        <taxon>Terriglobia</taxon>
        <taxon>Candidatus Acidiferrales</taxon>
        <taxon>Candidatus Acidiferrum</taxon>
    </lineage>
</organism>
<evidence type="ECO:0000313" key="8">
    <source>
        <dbReference type="EMBL" id="MBA0087577.1"/>
    </source>
</evidence>
<keyword evidence="9" id="KW-1185">Reference proteome</keyword>
<dbReference type="InterPro" id="IPR008858">
    <property type="entry name" value="TROVE_dom"/>
</dbReference>
<keyword evidence="3" id="KW-0963">Cytoplasm</keyword>
<dbReference type="GO" id="GO:1990904">
    <property type="term" value="C:ribonucleoprotein complex"/>
    <property type="evidence" value="ECO:0007669"/>
    <property type="project" value="UniProtKB-KW"/>
</dbReference>
<evidence type="ECO:0000256" key="4">
    <source>
        <dbReference type="ARBA" id="ARBA00022723"/>
    </source>
</evidence>
<name>A0A7V8NUA8_9BACT</name>